<dbReference type="Pfam" id="PF02575">
    <property type="entry name" value="YbaB_DNA_bd"/>
    <property type="match status" value="1"/>
</dbReference>
<dbReference type="GO" id="GO:0003677">
    <property type="term" value="F:DNA binding"/>
    <property type="evidence" value="ECO:0007669"/>
    <property type="project" value="UniProtKB-UniRule"/>
</dbReference>
<dbReference type="InterPro" id="IPR004401">
    <property type="entry name" value="YbaB/EbfC"/>
</dbReference>
<accession>A0A1M6NWV4</accession>
<comment type="subcellular location">
    <subcellularLocation>
        <location evidence="3">Cytoplasm</location>
        <location evidence="3">Nucleoid</location>
    </subcellularLocation>
</comment>
<feature type="coiled-coil region" evidence="4">
    <location>
        <begin position="14"/>
        <end position="41"/>
    </location>
</feature>
<keyword evidence="2 3" id="KW-0238">DNA-binding</keyword>
<dbReference type="STRING" id="1121298.SAMN05444401_0332"/>
<dbReference type="RefSeq" id="WP_073012392.1">
    <property type="nucleotide sequence ID" value="NZ_FQZO01000013.1"/>
</dbReference>
<evidence type="ECO:0000256" key="3">
    <source>
        <dbReference type="HAMAP-Rule" id="MF_00274"/>
    </source>
</evidence>
<evidence type="ECO:0000256" key="1">
    <source>
        <dbReference type="ARBA" id="ARBA00022490"/>
    </source>
</evidence>
<feature type="region of interest" description="Disordered" evidence="5">
    <location>
        <begin position="93"/>
        <end position="113"/>
    </location>
</feature>
<keyword evidence="1 3" id="KW-0963">Cytoplasm</keyword>
<dbReference type="InterPro" id="IPR036894">
    <property type="entry name" value="YbaB-like_sf"/>
</dbReference>
<evidence type="ECO:0000313" key="7">
    <source>
        <dbReference type="Proteomes" id="UP000184080"/>
    </source>
</evidence>
<evidence type="ECO:0000313" key="6">
    <source>
        <dbReference type="EMBL" id="SHK00130.1"/>
    </source>
</evidence>
<dbReference type="Gene3D" id="3.30.1310.10">
    <property type="entry name" value="Nucleoid-associated protein YbaB-like domain"/>
    <property type="match status" value="1"/>
</dbReference>
<name>A0A1M6NWV4_9CLOT</name>
<dbReference type="SUPFAM" id="SSF82607">
    <property type="entry name" value="YbaB-like"/>
    <property type="match status" value="1"/>
</dbReference>
<dbReference type="GO" id="GO:0005829">
    <property type="term" value="C:cytosol"/>
    <property type="evidence" value="ECO:0007669"/>
    <property type="project" value="TreeGrafter"/>
</dbReference>
<dbReference type="AlphaFoldDB" id="A0A1M6NWV4"/>
<proteinExistence type="inferred from homology"/>
<comment type="function">
    <text evidence="3">Binds to DNA and alters its conformation. May be involved in regulation of gene expression, nucleoid organization and DNA protection.</text>
</comment>
<dbReference type="NCBIfam" id="TIGR00103">
    <property type="entry name" value="DNA_YbaB_EbfC"/>
    <property type="match status" value="1"/>
</dbReference>
<protein>
    <recommendedName>
        <fullName evidence="3">Nucleoid-associated protein SAMN05444401_0332</fullName>
    </recommendedName>
</protein>
<evidence type="ECO:0000256" key="2">
    <source>
        <dbReference type="ARBA" id="ARBA00023125"/>
    </source>
</evidence>
<dbReference type="EMBL" id="FQZO01000013">
    <property type="protein sequence ID" value="SHK00130.1"/>
    <property type="molecule type" value="Genomic_DNA"/>
</dbReference>
<organism evidence="6 7">
    <name type="scientific">Clostridium amylolyticum</name>
    <dbReference type="NCBI Taxonomy" id="1121298"/>
    <lineage>
        <taxon>Bacteria</taxon>
        <taxon>Bacillati</taxon>
        <taxon>Bacillota</taxon>
        <taxon>Clostridia</taxon>
        <taxon>Eubacteriales</taxon>
        <taxon>Clostridiaceae</taxon>
        <taxon>Clostridium</taxon>
    </lineage>
</organism>
<keyword evidence="7" id="KW-1185">Reference proteome</keyword>
<evidence type="ECO:0000256" key="5">
    <source>
        <dbReference type="SAM" id="MobiDB-lite"/>
    </source>
</evidence>
<sequence length="113" mass="12203">MAKGFPGGFGGGNMNNLMKQAQKLQKQMEDMQKELENKEFEASVGGGAIVAKANGKKQLTSIKIQPEVLDPDDVEMLEDMVLSAVNEVLKKAEEETNSEMGKLTGGLNMPGLF</sequence>
<dbReference type="PIRSF" id="PIRSF004555">
    <property type="entry name" value="UCP004555"/>
    <property type="match status" value="1"/>
</dbReference>
<dbReference type="FunFam" id="3.30.1310.10:FF:000002">
    <property type="entry name" value="Nucleoid-associated protein IKC_06587"/>
    <property type="match status" value="1"/>
</dbReference>
<dbReference type="HAMAP" id="MF_00274">
    <property type="entry name" value="DNA_YbaB_EbfC"/>
    <property type="match status" value="1"/>
</dbReference>
<dbReference type="OrthoDB" id="9795263at2"/>
<comment type="subunit">
    <text evidence="3">Homodimer.</text>
</comment>
<keyword evidence="4" id="KW-0175">Coiled coil</keyword>
<dbReference type="PANTHER" id="PTHR33449:SF1">
    <property type="entry name" value="NUCLEOID-ASSOCIATED PROTEIN YBAB"/>
    <property type="match status" value="1"/>
</dbReference>
<evidence type="ECO:0000256" key="4">
    <source>
        <dbReference type="SAM" id="Coils"/>
    </source>
</evidence>
<dbReference type="Proteomes" id="UP000184080">
    <property type="component" value="Unassembled WGS sequence"/>
</dbReference>
<reference evidence="6 7" key="1">
    <citation type="submission" date="2016-11" db="EMBL/GenBank/DDBJ databases">
        <authorList>
            <person name="Jaros S."/>
            <person name="Januszkiewicz K."/>
            <person name="Wedrychowicz H."/>
        </authorList>
    </citation>
    <scope>NUCLEOTIDE SEQUENCE [LARGE SCALE GENOMIC DNA]</scope>
    <source>
        <strain evidence="6 7">DSM 21864</strain>
    </source>
</reference>
<comment type="similarity">
    <text evidence="3">Belongs to the YbaB/EbfC family.</text>
</comment>
<gene>
    <name evidence="6" type="ORF">SAMN05444401_0332</name>
</gene>
<dbReference type="PANTHER" id="PTHR33449">
    <property type="entry name" value="NUCLEOID-ASSOCIATED PROTEIN YBAB"/>
    <property type="match status" value="1"/>
</dbReference>
<dbReference type="GO" id="GO:0043590">
    <property type="term" value="C:bacterial nucleoid"/>
    <property type="evidence" value="ECO:0007669"/>
    <property type="project" value="UniProtKB-UniRule"/>
</dbReference>